<protein>
    <submittedName>
        <fullName evidence="1">Uncharacterized protein</fullName>
    </submittedName>
</protein>
<name>A0A377D171_ECOLX</name>
<gene>
    <name evidence="1" type="ORF">NCTC9962_06167</name>
</gene>
<evidence type="ECO:0000313" key="1">
    <source>
        <dbReference type="EMBL" id="STM14762.1"/>
    </source>
</evidence>
<dbReference type="Proteomes" id="UP000254052">
    <property type="component" value="Unassembled WGS sequence"/>
</dbReference>
<reference evidence="1 2" key="1">
    <citation type="submission" date="2018-06" db="EMBL/GenBank/DDBJ databases">
        <authorList>
            <consortium name="Pathogen Informatics"/>
            <person name="Doyle S."/>
        </authorList>
    </citation>
    <scope>NUCLEOTIDE SEQUENCE [LARGE SCALE GENOMIC DNA]</scope>
    <source>
        <strain evidence="1 2">NCTC9962</strain>
    </source>
</reference>
<organism evidence="1 2">
    <name type="scientific">Escherichia coli</name>
    <dbReference type="NCBI Taxonomy" id="562"/>
    <lineage>
        <taxon>Bacteria</taxon>
        <taxon>Pseudomonadati</taxon>
        <taxon>Pseudomonadota</taxon>
        <taxon>Gammaproteobacteria</taxon>
        <taxon>Enterobacterales</taxon>
        <taxon>Enterobacteriaceae</taxon>
        <taxon>Escherichia</taxon>
    </lineage>
</organism>
<dbReference type="AlphaFoldDB" id="A0A377D171"/>
<accession>A0A377D171</accession>
<proteinExistence type="predicted"/>
<dbReference type="EMBL" id="UGED01000017">
    <property type="protein sequence ID" value="STM14762.1"/>
    <property type="molecule type" value="Genomic_DNA"/>
</dbReference>
<evidence type="ECO:0000313" key="2">
    <source>
        <dbReference type="Proteomes" id="UP000254052"/>
    </source>
</evidence>
<sequence length="111" mass="12863">MLTGTGFGDDFGFTHPLRQQRLPQHLVSFMRAAVQQIFTLEIQRGVRPGCNVLAFWSARLTPRIVFQQVVELSLKFRIFLRTDKSFFQLAQSRHQDLWHVHAAKLTKIGVK</sequence>